<organism evidence="2 3">
    <name type="scientific">Schizopora paradoxa</name>
    <dbReference type="NCBI Taxonomy" id="27342"/>
    <lineage>
        <taxon>Eukaryota</taxon>
        <taxon>Fungi</taxon>
        <taxon>Dikarya</taxon>
        <taxon>Basidiomycota</taxon>
        <taxon>Agaricomycotina</taxon>
        <taxon>Agaricomycetes</taxon>
        <taxon>Hymenochaetales</taxon>
        <taxon>Schizoporaceae</taxon>
        <taxon>Schizopora</taxon>
    </lineage>
</organism>
<keyword evidence="1" id="KW-0472">Membrane</keyword>
<evidence type="ECO:0000313" key="3">
    <source>
        <dbReference type="Proteomes" id="UP000053477"/>
    </source>
</evidence>
<feature type="transmembrane region" description="Helical" evidence="1">
    <location>
        <begin position="12"/>
        <end position="34"/>
    </location>
</feature>
<dbReference type="AlphaFoldDB" id="A0A0H2RT86"/>
<reference evidence="2 3" key="1">
    <citation type="submission" date="2015-04" db="EMBL/GenBank/DDBJ databases">
        <title>Complete genome sequence of Schizopora paradoxa KUC8140, a cosmopolitan wood degrader in East Asia.</title>
        <authorList>
            <consortium name="DOE Joint Genome Institute"/>
            <person name="Min B."/>
            <person name="Park H."/>
            <person name="Jang Y."/>
            <person name="Kim J.-J."/>
            <person name="Kim K.H."/>
            <person name="Pangilinan J."/>
            <person name="Lipzen A."/>
            <person name="Riley R."/>
            <person name="Grigoriev I.V."/>
            <person name="Spatafora J.W."/>
            <person name="Choi I.-G."/>
        </authorList>
    </citation>
    <scope>NUCLEOTIDE SEQUENCE [LARGE SCALE GENOMIC DNA]</scope>
    <source>
        <strain evidence="2 3">KUC8140</strain>
    </source>
</reference>
<protein>
    <submittedName>
        <fullName evidence="2">Uncharacterized protein</fullName>
    </submittedName>
</protein>
<feature type="transmembrane region" description="Helical" evidence="1">
    <location>
        <begin position="62"/>
        <end position="88"/>
    </location>
</feature>
<evidence type="ECO:0000256" key="1">
    <source>
        <dbReference type="SAM" id="Phobius"/>
    </source>
</evidence>
<keyword evidence="3" id="KW-1185">Reference proteome</keyword>
<keyword evidence="1" id="KW-1133">Transmembrane helix</keyword>
<dbReference type="PANTHER" id="PTHR35041">
    <property type="entry name" value="MEDIATOR OF RNA POLYMERASE II TRANSCRIPTION SUBUNIT 1"/>
    <property type="match status" value="1"/>
</dbReference>
<evidence type="ECO:0000313" key="2">
    <source>
        <dbReference type="EMBL" id="KLO12658.1"/>
    </source>
</evidence>
<feature type="transmembrane region" description="Helical" evidence="1">
    <location>
        <begin position="660"/>
        <end position="681"/>
    </location>
</feature>
<dbReference type="EMBL" id="KQ085973">
    <property type="protein sequence ID" value="KLO12658.1"/>
    <property type="molecule type" value="Genomic_DNA"/>
</dbReference>
<feature type="transmembrane region" description="Helical" evidence="1">
    <location>
        <begin position="597"/>
        <end position="618"/>
    </location>
</feature>
<feature type="transmembrane region" description="Helical" evidence="1">
    <location>
        <begin position="551"/>
        <end position="570"/>
    </location>
</feature>
<dbReference type="InParanoid" id="A0A0H2RT86"/>
<dbReference type="Proteomes" id="UP000053477">
    <property type="component" value="Unassembled WGS sequence"/>
</dbReference>
<name>A0A0H2RT86_9AGAM</name>
<sequence length="1035" mass="111866">MPTPQSKRTRFVGVGYIIALVLIGMGLMLAHHFFYAYLNEKPINSGSIGLPPFLKNQNNASFIGTAIAHGARIAFSMAIGVTFAQLFWDTLRKRAHTIEQIDALVRCGKSPFNPSALQAATASFAIFLTSFIATAMALVVIITPGSLTIASDVSSTRSCEVQTLPTAVDSNCSSIGITLGAASLNVLASNTYMSPLLLDRDTACGAGASTCSYNVSFHGPAFDCVDITNQTDFSQFLNSTEPPPPDGAPFVMWNVSSTEGVVLGLEILTQDLVKGAVQATNCTAYNATYQATVNSEEASTTVQVWNVSLHSALMSLDEMPFMSTLAISAMDNIMGLIYAGPNGFLAGADDDPIQTSPLFGTTATGNHTFTDDIIHFHTSYMQNVSISLLSGNVYYCLSNDTSTNLQNITTTCSSTFSIYIYDSSRLLITYGVALGVAAMLAVIGGWLVLKHGREEKLLFSQVVRLALNEELFRVAKALEKRTPLLLDRFVGDNPSWRFVPVPSLNADIDSEQYEYSSSEAEKFAAQGLIVSNSTIWNRSWRRFANAKGRSVILVLSTLIFMVLHHAYYHYLDGKPPSSRLRTQDSQWLRDQTVVSDVGLALAYAGQSLLIAAIAISLTQRFWRTLRSRALNIAELDALMSMQTSSLSTSTIRAARTSPGVLFLALLAASMTLITIFAPGAIKVSSNHGQSRQCTIMVPKNLSAVATTGDLASVKTIYEAPIMVAMSSGTYLPPMDPCELDGAAQCSYDLQFFGPGFQCSNVTASSNEPAFITPDPSTGTINLFGASIKPQDENLTMSIFVETWDSKNSVFQATSCEGVLQFYSVVVAHTNTTSSIDVVESRAINALHANTSQLSFFTDVYVFDIISALQGVVIARESSDSAVLDLVSATNAMGNMATFELDGNITWNRDMPSALEEFVQNAALGVLSGQVVAFNPDDPSLLENSTTTCTYSFPAYEYSPSVLFLTYGIAVFLTILSSLWGALAIRLNGVEESMDFSRFLRAILNAKLYYVQERLDSETKLKAENSVTGELIPFLS</sequence>
<dbReference type="STRING" id="27342.A0A0H2RT86"/>
<keyword evidence="1" id="KW-0812">Transmembrane</keyword>
<accession>A0A0H2RT86</accession>
<feature type="transmembrane region" description="Helical" evidence="1">
    <location>
        <begin position="427"/>
        <end position="449"/>
    </location>
</feature>
<feature type="transmembrane region" description="Helical" evidence="1">
    <location>
        <begin position="961"/>
        <end position="984"/>
    </location>
</feature>
<gene>
    <name evidence="2" type="ORF">SCHPADRAFT_941032</name>
</gene>
<proteinExistence type="predicted"/>
<feature type="transmembrane region" description="Helical" evidence="1">
    <location>
        <begin position="119"/>
        <end position="142"/>
    </location>
</feature>
<dbReference type="PANTHER" id="PTHR35041:SF3">
    <property type="entry name" value="FORMYLMETHIONINE DEFORMYLASE-LIKE PROTEIN"/>
    <property type="match status" value="1"/>
</dbReference>
<dbReference type="OrthoDB" id="2965932at2759"/>